<protein>
    <submittedName>
        <fullName evidence="1">Exported pilin protein</fullName>
    </submittedName>
</protein>
<reference evidence="1" key="1">
    <citation type="submission" date="2008-12" db="EMBL/GenBank/DDBJ databases">
        <title>Annotation of the Yersinia mollaretii ATCC 43969 genome.</title>
        <authorList>
            <person name="Read T.D."/>
            <person name="Akmal A."/>
            <person name="Bishop-Lilly K."/>
            <person name="Chen P.E."/>
            <person name="Cook C."/>
            <person name="Kiley M.P."/>
            <person name="Lentz S."/>
            <person name="Mateczun A."/>
            <person name="Nagarajan N."/>
            <person name="Nolan N."/>
            <person name="Osborne B.I."/>
            <person name="Pop M."/>
            <person name="Sozhamannan S."/>
            <person name="Stewart A.C."/>
            <person name="Sulakvelidze A."/>
            <person name="Thomason B."/>
            <person name="Willner K."/>
            <person name="Zwick M.E."/>
        </authorList>
    </citation>
    <scope>NUCLEOTIDE SEQUENCE [LARGE SCALE GENOMIC DNA]</scope>
    <source>
        <strain evidence="1">ATCC 43969</strain>
    </source>
</reference>
<proteinExistence type="predicted"/>
<accession>A0ABM9YAK6</accession>
<keyword evidence="2" id="KW-1185">Reference proteome</keyword>
<gene>
    <name evidence="1" type="ORF">ymoll0001_8270</name>
</gene>
<organism evidence="1 2">
    <name type="scientific">Yersinia mollaretii (strain ATCC 43969 / DSM 18520 / CIP 103324 / CNY 7263 / WAIP 204)</name>
    <dbReference type="NCBI Taxonomy" id="349967"/>
    <lineage>
        <taxon>Bacteria</taxon>
        <taxon>Pseudomonadati</taxon>
        <taxon>Pseudomonadota</taxon>
        <taxon>Gammaproteobacteria</taxon>
        <taxon>Enterobacterales</taxon>
        <taxon>Yersiniaceae</taxon>
        <taxon>Yersinia</taxon>
    </lineage>
</organism>
<dbReference type="EMBL" id="AALD02000014">
    <property type="protein sequence ID" value="EEQ10781.1"/>
    <property type="molecule type" value="Genomic_DNA"/>
</dbReference>
<evidence type="ECO:0000313" key="1">
    <source>
        <dbReference type="EMBL" id="EEQ10781.1"/>
    </source>
</evidence>
<sequence length="53" mass="5458">MLLLLITQGGAAKILTVTLTVATLFSAHAELLNNVVAPMKAIITIGASRIAVL</sequence>
<dbReference type="Proteomes" id="UP000003027">
    <property type="component" value="Unassembled WGS sequence"/>
</dbReference>
<comment type="caution">
    <text evidence="1">The sequence shown here is derived from an EMBL/GenBank/DDBJ whole genome shotgun (WGS) entry which is preliminary data.</text>
</comment>
<evidence type="ECO:0000313" key="2">
    <source>
        <dbReference type="Proteomes" id="UP000003027"/>
    </source>
</evidence>
<name>A0ABM9YAK6_YERMW</name>